<dbReference type="Proteomes" id="UP000327148">
    <property type="component" value="Unassembled WGS sequence"/>
</dbReference>
<evidence type="ECO:0000313" key="8">
    <source>
        <dbReference type="Proteomes" id="UP000327148"/>
    </source>
</evidence>
<name>A0A5N1GJA8_9LACT</name>
<dbReference type="Pfam" id="PF01154">
    <property type="entry name" value="HMG_CoA_synt_N"/>
    <property type="match status" value="1"/>
</dbReference>
<evidence type="ECO:0000256" key="1">
    <source>
        <dbReference type="ARBA" id="ARBA00007061"/>
    </source>
</evidence>
<dbReference type="InterPro" id="IPR013528">
    <property type="entry name" value="HMG_CoA_synth_N"/>
</dbReference>
<feature type="active site" description="Acyl-thioester intermediate" evidence="3">
    <location>
        <position position="113"/>
    </location>
</feature>
<evidence type="ECO:0000313" key="7">
    <source>
        <dbReference type="EMBL" id="KAA9300474.1"/>
    </source>
</evidence>
<feature type="domain" description="Hydroxymethylglutaryl-coenzyme A synthase N-terminal" evidence="5">
    <location>
        <begin position="5"/>
        <end position="166"/>
    </location>
</feature>
<evidence type="ECO:0000256" key="2">
    <source>
        <dbReference type="ARBA" id="ARBA00022679"/>
    </source>
</evidence>
<evidence type="ECO:0000256" key="4">
    <source>
        <dbReference type="PIRSR" id="PIRSR611554-2"/>
    </source>
</evidence>
<feature type="binding site" evidence="4">
    <location>
        <position position="32"/>
    </location>
    <ligand>
        <name>(3S)-3-hydroxy-3-methylglutaryl-CoA</name>
        <dbReference type="ChEBI" id="CHEBI:43074"/>
    </ligand>
</feature>
<dbReference type="GO" id="GO:0006084">
    <property type="term" value="P:acetyl-CoA metabolic process"/>
    <property type="evidence" value="ECO:0007669"/>
    <property type="project" value="InterPro"/>
</dbReference>
<dbReference type="Pfam" id="PF08540">
    <property type="entry name" value="HMG_CoA_synt_C"/>
    <property type="match status" value="2"/>
</dbReference>
<feature type="active site" description="Proton donor/acceptor" evidence="3">
    <location>
        <position position="235"/>
    </location>
</feature>
<dbReference type="PANTHER" id="PTHR43323">
    <property type="entry name" value="3-HYDROXY-3-METHYLGLUTARYL COENZYME A SYNTHASE"/>
    <property type="match status" value="1"/>
</dbReference>
<dbReference type="PANTHER" id="PTHR43323:SF2">
    <property type="entry name" value="HYDROXYMETHYLGLUTARYL-COA SYNTHASE"/>
    <property type="match status" value="1"/>
</dbReference>
<gene>
    <name evidence="7" type="ORF">F6I03_06590</name>
</gene>
<evidence type="ECO:0000259" key="5">
    <source>
        <dbReference type="Pfam" id="PF01154"/>
    </source>
</evidence>
<sequence length="390" mass="43127">MQNLAVGIDKMNFYAPGYFVDMANLAHARDVDPKKFKEGIGQDQMAVPPISQDIVTMGANAAVFLTEADKAAIDMVLVGTESGIDQSKSSAVYIHHLLGIQPFARSVEFKEACYSATAALHLGLDYVRSHPERKVLVVASDIARYGLETSGEATQGAGAVAMLLSANPSLALVDPVSAFMTEDVMDFWRPNYTDKAMVDGKLSLRQYTHVLEQVWEKYQEETGLTLDDFEAICFHLPYTKMGLKGLRRLMRGASDAKKDSLRTYFEASEVYSRRIGNVYTGSLYLSLISLLDQADSLKAGDRIGMYSYGSGSVGEFFSLTLAEGFQAGQHKAAHEAFLDQREEVSVERYEELFNDRLPSDGSQLNLTPAHPSETYYVQGMAAHQRRYGKK</sequence>
<evidence type="ECO:0000256" key="3">
    <source>
        <dbReference type="PIRSR" id="PIRSR611554-1"/>
    </source>
</evidence>
<accession>A0A5N1GJA8</accession>
<dbReference type="EC" id="2.3.3.10" evidence="7"/>
<keyword evidence="7" id="KW-0012">Acyltransferase</keyword>
<organism evidence="7 8">
    <name type="scientific">Aerococcus sanguinicola</name>
    <dbReference type="NCBI Taxonomy" id="119206"/>
    <lineage>
        <taxon>Bacteria</taxon>
        <taxon>Bacillati</taxon>
        <taxon>Bacillota</taxon>
        <taxon>Bacilli</taxon>
        <taxon>Lactobacillales</taxon>
        <taxon>Aerococcaceae</taxon>
        <taxon>Aerococcus</taxon>
    </lineage>
</organism>
<keyword evidence="2 7" id="KW-0808">Transferase</keyword>
<feature type="active site" description="Proton donor/acceptor" evidence="3">
    <location>
        <position position="81"/>
    </location>
</feature>
<feature type="domain" description="Hydroxymethylglutaryl-coenzyme A synthase C-terminal" evidence="6">
    <location>
        <begin position="178"/>
        <end position="256"/>
    </location>
</feature>
<feature type="binding site" evidence="4">
    <location>
        <position position="145"/>
    </location>
    <ligand>
        <name>(3S)-3-hydroxy-3-methylglutaryl-CoA</name>
        <dbReference type="ChEBI" id="CHEBI:43074"/>
    </ligand>
</feature>
<feature type="domain" description="Hydroxymethylglutaryl-coenzyme A synthase C-terminal" evidence="6">
    <location>
        <begin position="261"/>
        <end position="387"/>
    </location>
</feature>
<proteinExistence type="inferred from homology"/>
<dbReference type="InterPro" id="IPR016039">
    <property type="entry name" value="Thiolase-like"/>
</dbReference>
<dbReference type="OrthoDB" id="9769523at2"/>
<dbReference type="CDD" id="cd00827">
    <property type="entry name" value="init_cond_enzymes"/>
    <property type="match status" value="1"/>
</dbReference>
<dbReference type="GO" id="GO:0004421">
    <property type="term" value="F:hydroxymethylglutaryl-CoA synthase activity"/>
    <property type="evidence" value="ECO:0007669"/>
    <property type="project" value="UniProtKB-EC"/>
</dbReference>
<dbReference type="EMBL" id="VYWO01000004">
    <property type="protein sequence ID" value="KAA9300474.1"/>
    <property type="molecule type" value="Genomic_DNA"/>
</dbReference>
<dbReference type="STRING" id="119206.AWM72_02195"/>
<dbReference type="SUPFAM" id="SSF53901">
    <property type="entry name" value="Thiolase-like"/>
    <property type="match status" value="2"/>
</dbReference>
<feature type="binding site" evidence="4">
    <location>
        <position position="277"/>
    </location>
    <ligand>
        <name>(3S)-3-hydroxy-3-methylglutaryl-CoA</name>
        <dbReference type="ChEBI" id="CHEBI:43074"/>
    </ligand>
</feature>
<feature type="binding site" evidence="4">
    <location>
        <position position="244"/>
    </location>
    <ligand>
        <name>(3S)-3-hydroxy-3-methylglutaryl-CoA</name>
        <dbReference type="ChEBI" id="CHEBI:43074"/>
    </ligand>
</feature>
<comment type="similarity">
    <text evidence="1">Belongs to the thiolase-like superfamily. HMG-CoA synthase family.</text>
</comment>
<dbReference type="RefSeq" id="WP_070431061.1">
    <property type="nucleotide sequence ID" value="NZ_VYWO01000004.1"/>
</dbReference>
<reference evidence="7 8" key="1">
    <citation type="submission" date="2019-09" db="EMBL/GenBank/DDBJ databases">
        <title>Draft genome sequence assemblies of isolates from the urinary tract.</title>
        <authorList>
            <person name="Mores C.R."/>
            <person name="Putonti C."/>
            <person name="Wolfe A.J."/>
        </authorList>
    </citation>
    <scope>NUCLEOTIDE SEQUENCE [LARGE SCALE GENOMIC DNA]</scope>
    <source>
        <strain evidence="7 8">UMB623</strain>
    </source>
</reference>
<dbReference type="Gene3D" id="3.40.47.10">
    <property type="match status" value="2"/>
</dbReference>
<evidence type="ECO:0000259" key="6">
    <source>
        <dbReference type="Pfam" id="PF08540"/>
    </source>
</evidence>
<comment type="caution">
    <text evidence="7">The sequence shown here is derived from an EMBL/GenBank/DDBJ whole genome shotgun (WGS) entry which is preliminary data.</text>
</comment>
<protein>
    <submittedName>
        <fullName evidence="7">Hydroxymethylglutaryl-CoA synthase</fullName>
        <ecNumber evidence="7">2.3.3.10</ecNumber>
    </submittedName>
</protein>
<dbReference type="NCBIfam" id="TIGR01835">
    <property type="entry name" value="HMG-CoA-S_prok"/>
    <property type="match status" value="1"/>
</dbReference>
<dbReference type="AlphaFoldDB" id="A0A5N1GJA8"/>
<dbReference type="InterPro" id="IPR011554">
    <property type="entry name" value="HMG_CoA_synthase_prok"/>
</dbReference>
<dbReference type="InterPro" id="IPR013746">
    <property type="entry name" value="HMG_CoA_synt_C_dom"/>
</dbReference>